<keyword evidence="9" id="KW-0472">Membrane</keyword>
<protein>
    <submittedName>
        <fullName evidence="11">Preprotein translocase subunit YajC</fullName>
    </submittedName>
</protein>
<evidence type="ECO:0000256" key="3">
    <source>
        <dbReference type="ARBA" id="ARBA00022448"/>
    </source>
</evidence>
<gene>
    <name evidence="11" type="primary">yajC</name>
    <name evidence="11" type="ORF">G1H10_14165</name>
</gene>
<evidence type="ECO:0000256" key="1">
    <source>
        <dbReference type="ARBA" id="ARBA00004162"/>
    </source>
</evidence>
<evidence type="ECO:0000313" key="12">
    <source>
        <dbReference type="Proteomes" id="UP000475214"/>
    </source>
</evidence>
<comment type="similarity">
    <text evidence="2">Belongs to the YajC family.</text>
</comment>
<dbReference type="GO" id="GO:0015031">
    <property type="term" value="P:protein transport"/>
    <property type="evidence" value="ECO:0007669"/>
    <property type="project" value="UniProtKB-KW"/>
</dbReference>
<dbReference type="SMART" id="SM01323">
    <property type="entry name" value="YajC"/>
    <property type="match status" value="1"/>
</dbReference>
<dbReference type="PRINTS" id="PR01853">
    <property type="entry name" value="YAJCTRNLCASE"/>
</dbReference>
<reference evidence="11 12" key="1">
    <citation type="submission" date="2020-02" db="EMBL/GenBank/DDBJ databases">
        <authorList>
            <person name="Li X.-J."/>
            <person name="Han X.-M."/>
        </authorList>
    </citation>
    <scope>NUCLEOTIDE SEQUENCE [LARGE SCALE GENOMIC DNA]</scope>
    <source>
        <strain evidence="11 12">CCTCC AB 2017055</strain>
    </source>
</reference>
<dbReference type="AlphaFoldDB" id="A0A6L9S807"/>
<keyword evidence="8" id="KW-0811">Translocation</keyword>
<dbReference type="InterPro" id="IPR003849">
    <property type="entry name" value="Preprotein_translocase_YajC"/>
</dbReference>
<feature type="compositionally biased region" description="Basic and acidic residues" evidence="10">
    <location>
        <begin position="115"/>
        <end position="130"/>
    </location>
</feature>
<dbReference type="PANTHER" id="PTHR33909:SF1">
    <property type="entry name" value="SEC TRANSLOCON ACCESSORY COMPLEX SUBUNIT YAJC"/>
    <property type="match status" value="1"/>
</dbReference>
<comment type="caution">
    <text evidence="11">The sequence shown here is derived from an EMBL/GenBank/DDBJ whole genome shotgun (WGS) entry which is preliminary data.</text>
</comment>
<dbReference type="PANTHER" id="PTHR33909">
    <property type="entry name" value="SEC TRANSLOCON ACCESSORY COMPLEX SUBUNIT YAJC"/>
    <property type="match status" value="1"/>
</dbReference>
<accession>A0A6L9S807</accession>
<evidence type="ECO:0000256" key="5">
    <source>
        <dbReference type="ARBA" id="ARBA00022692"/>
    </source>
</evidence>
<keyword evidence="5" id="KW-0812">Transmembrane</keyword>
<evidence type="ECO:0000313" key="11">
    <source>
        <dbReference type="EMBL" id="NEE01316.1"/>
    </source>
</evidence>
<keyword evidence="3" id="KW-0813">Transport</keyword>
<keyword evidence="6" id="KW-0653">Protein transport</keyword>
<evidence type="ECO:0000256" key="8">
    <source>
        <dbReference type="ARBA" id="ARBA00023010"/>
    </source>
</evidence>
<evidence type="ECO:0000256" key="7">
    <source>
        <dbReference type="ARBA" id="ARBA00022989"/>
    </source>
</evidence>
<dbReference type="Pfam" id="PF02699">
    <property type="entry name" value="YajC"/>
    <property type="match status" value="1"/>
</dbReference>
<feature type="region of interest" description="Disordered" evidence="10">
    <location>
        <begin position="88"/>
        <end position="130"/>
    </location>
</feature>
<name>A0A6L9S807_9ACTN</name>
<feature type="compositionally biased region" description="Acidic residues" evidence="10">
    <location>
        <begin position="88"/>
        <end position="112"/>
    </location>
</feature>
<dbReference type="EMBL" id="JAAGOA010000009">
    <property type="protein sequence ID" value="NEE01316.1"/>
    <property type="molecule type" value="Genomic_DNA"/>
</dbReference>
<evidence type="ECO:0000256" key="4">
    <source>
        <dbReference type="ARBA" id="ARBA00022475"/>
    </source>
</evidence>
<evidence type="ECO:0000256" key="9">
    <source>
        <dbReference type="ARBA" id="ARBA00023136"/>
    </source>
</evidence>
<comment type="subcellular location">
    <subcellularLocation>
        <location evidence="1">Cell membrane</location>
        <topology evidence="1">Single-pass membrane protein</topology>
    </subcellularLocation>
</comment>
<keyword evidence="12" id="KW-1185">Reference proteome</keyword>
<evidence type="ECO:0000256" key="10">
    <source>
        <dbReference type="SAM" id="MobiDB-lite"/>
    </source>
</evidence>
<evidence type="ECO:0000256" key="6">
    <source>
        <dbReference type="ARBA" id="ARBA00022927"/>
    </source>
</evidence>
<sequence>MDLLLLPLLLIAVFYFLLIRPQQKQRRQMAEMQRELAVGSKVMTTAGLIATVAAINEEDDQVELEVSPGVTNVYVRRAIARVIDSPVTDDEISVDTPEGEADEAMAEADDATPDAAEKKPENQANDAESR</sequence>
<dbReference type="Proteomes" id="UP000475214">
    <property type="component" value="Unassembled WGS sequence"/>
</dbReference>
<evidence type="ECO:0000256" key="2">
    <source>
        <dbReference type="ARBA" id="ARBA00006742"/>
    </source>
</evidence>
<proteinExistence type="inferred from homology"/>
<keyword evidence="7" id="KW-1133">Transmembrane helix</keyword>
<dbReference type="RefSeq" id="WP_163738713.1">
    <property type="nucleotide sequence ID" value="NZ_JAAGOA010000009.1"/>
</dbReference>
<dbReference type="GO" id="GO:0005886">
    <property type="term" value="C:plasma membrane"/>
    <property type="evidence" value="ECO:0007669"/>
    <property type="project" value="UniProtKB-SubCell"/>
</dbReference>
<organism evidence="11 12">
    <name type="scientific">Phytoactinopolyspora halotolerans</name>
    <dbReference type="NCBI Taxonomy" id="1981512"/>
    <lineage>
        <taxon>Bacteria</taxon>
        <taxon>Bacillati</taxon>
        <taxon>Actinomycetota</taxon>
        <taxon>Actinomycetes</taxon>
        <taxon>Jiangellales</taxon>
        <taxon>Jiangellaceae</taxon>
        <taxon>Phytoactinopolyspora</taxon>
    </lineage>
</organism>
<dbReference type="NCBIfam" id="TIGR00739">
    <property type="entry name" value="yajC"/>
    <property type="match status" value="1"/>
</dbReference>
<keyword evidence="4" id="KW-1003">Cell membrane</keyword>